<feature type="compositionally biased region" description="Pro residues" evidence="1">
    <location>
        <begin position="734"/>
        <end position="744"/>
    </location>
</feature>
<evidence type="ECO:0000313" key="3">
    <source>
        <dbReference type="Proteomes" id="UP000001542"/>
    </source>
</evidence>
<dbReference type="Proteomes" id="UP000001542">
    <property type="component" value="Unassembled WGS sequence"/>
</dbReference>
<protein>
    <submittedName>
        <fullName evidence="2">Leucine Rich Repeat family protein</fullName>
    </submittedName>
</protein>
<name>A2GA45_TRIV3</name>
<dbReference type="SUPFAM" id="SSF52047">
    <property type="entry name" value="RNI-like"/>
    <property type="match status" value="1"/>
</dbReference>
<dbReference type="VEuPathDB" id="TrichDB:TVAGG3_0135230"/>
<dbReference type="EMBL" id="DS114775">
    <property type="protein sequence ID" value="EAX85972.1"/>
    <property type="molecule type" value="Genomic_DNA"/>
</dbReference>
<dbReference type="SMR" id="A2GA45"/>
<dbReference type="AlphaFoldDB" id="A2GA45"/>
<gene>
    <name evidence="2" type="ORF">TVAG_147640</name>
</gene>
<evidence type="ECO:0000313" key="2">
    <source>
        <dbReference type="EMBL" id="EAX85972.1"/>
    </source>
</evidence>
<accession>A2GA45</accession>
<dbReference type="PANTHER" id="PTHR24112">
    <property type="entry name" value="LEUCINE-RICH REPEAT, ISOFORM F-RELATED"/>
    <property type="match status" value="1"/>
</dbReference>
<dbReference type="PANTHER" id="PTHR24112:SF64">
    <property type="entry name" value="CHROMOSOME UNDETERMINED SCAFFOLD_46, WHOLE GENOME SHOTGUN SEQUENCE"/>
    <property type="match status" value="1"/>
</dbReference>
<dbReference type="OrthoDB" id="6160824at2759"/>
<dbReference type="InterPro" id="IPR032675">
    <property type="entry name" value="LRR_dom_sf"/>
</dbReference>
<dbReference type="Gene3D" id="3.80.10.10">
    <property type="entry name" value="Ribonuclease Inhibitor"/>
    <property type="match status" value="1"/>
</dbReference>
<feature type="region of interest" description="Disordered" evidence="1">
    <location>
        <begin position="712"/>
        <end position="744"/>
    </location>
</feature>
<dbReference type="InterPro" id="IPR051279">
    <property type="entry name" value="PP1-Reg/Actin-Interact_Protein"/>
</dbReference>
<reference evidence="2" key="2">
    <citation type="journal article" date="2007" name="Science">
        <title>Draft genome sequence of the sexually transmitted pathogen Trichomonas vaginalis.</title>
        <authorList>
            <person name="Carlton J.M."/>
            <person name="Hirt R.P."/>
            <person name="Silva J.C."/>
            <person name="Delcher A.L."/>
            <person name="Schatz M."/>
            <person name="Zhao Q."/>
            <person name="Wortman J.R."/>
            <person name="Bidwell S.L."/>
            <person name="Alsmark U.C.M."/>
            <person name="Besteiro S."/>
            <person name="Sicheritz-Ponten T."/>
            <person name="Noel C.J."/>
            <person name="Dacks J.B."/>
            <person name="Foster P.G."/>
            <person name="Simillion C."/>
            <person name="Van de Peer Y."/>
            <person name="Miranda-Saavedra D."/>
            <person name="Barton G.J."/>
            <person name="Westrop G.D."/>
            <person name="Mueller S."/>
            <person name="Dessi D."/>
            <person name="Fiori P.L."/>
            <person name="Ren Q."/>
            <person name="Paulsen I."/>
            <person name="Zhang H."/>
            <person name="Bastida-Corcuera F.D."/>
            <person name="Simoes-Barbosa A."/>
            <person name="Brown M.T."/>
            <person name="Hayes R.D."/>
            <person name="Mukherjee M."/>
            <person name="Okumura C.Y."/>
            <person name="Schneider R."/>
            <person name="Smith A.J."/>
            <person name="Vanacova S."/>
            <person name="Villalvazo M."/>
            <person name="Haas B.J."/>
            <person name="Pertea M."/>
            <person name="Feldblyum T.V."/>
            <person name="Utterback T.R."/>
            <person name="Shu C.L."/>
            <person name="Osoegawa K."/>
            <person name="de Jong P.J."/>
            <person name="Hrdy I."/>
            <person name="Horvathova L."/>
            <person name="Zubacova Z."/>
            <person name="Dolezal P."/>
            <person name="Malik S.B."/>
            <person name="Logsdon J.M. Jr."/>
            <person name="Henze K."/>
            <person name="Gupta A."/>
            <person name="Wang C.C."/>
            <person name="Dunne R.L."/>
            <person name="Upcroft J.A."/>
            <person name="Upcroft P."/>
            <person name="White O."/>
            <person name="Salzberg S.L."/>
            <person name="Tang P."/>
            <person name="Chiu C.-H."/>
            <person name="Lee Y.-S."/>
            <person name="Embley T.M."/>
            <person name="Coombs G.H."/>
            <person name="Mottram J.C."/>
            <person name="Tachezy J."/>
            <person name="Fraser-Liggett C.M."/>
            <person name="Johnson P.J."/>
        </authorList>
    </citation>
    <scope>NUCLEOTIDE SEQUENCE [LARGE SCALE GENOMIC DNA]</scope>
    <source>
        <strain evidence="2">G3</strain>
    </source>
</reference>
<dbReference type="KEGG" id="tva:4743616"/>
<feature type="compositionally biased region" description="Polar residues" evidence="1">
    <location>
        <begin position="675"/>
        <end position="695"/>
    </location>
</feature>
<dbReference type="InParanoid" id="A2GA45"/>
<proteinExistence type="predicted"/>
<dbReference type="VEuPathDB" id="TrichDB:TVAG_147640"/>
<reference evidence="2" key="1">
    <citation type="submission" date="2006-10" db="EMBL/GenBank/DDBJ databases">
        <authorList>
            <person name="Amadeo P."/>
            <person name="Zhao Q."/>
            <person name="Wortman J."/>
            <person name="Fraser-Liggett C."/>
            <person name="Carlton J."/>
        </authorList>
    </citation>
    <scope>NUCLEOTIDE SEQUENCE</scope>
    <source>
        <strain evidence="2">G3</strain>
    </source>
</reference>
<organism evidence="2 3">
    <name type="scientific">Trichomonas vaginalis (strain ATCC PRA-98 / G3)</name>
    <dbReference type="NCBI Taxonomy" id="412133"/>
    <lineage>
        <taxon>Eukaryota</taxon>
        <taxon>Metamonada</taxon>
        <taxon>Parabasalia</taxon>
        <taxon>Trichomonadida</taxon>
        <taxon>Trichomonadidae</taxon>
        <taxon>Trichomonas</taxon>
    </lineage>
</organism>
<evidence type="ECO:0000256" key="1">
    <source>
        <dbReference type="SAM" id="MobiDB-lite"/>
    </source>
</evidence>
<dbReference type="RefSeq" id="XP_001298902.1">
    <property type="nucleotide sequence ID" value="XM_001298901.1"/>
</dbReference>
<sequence length="744" mass="84156">MKTLLGLLKKDKVEPDLLIQIKEPAISSTQTDRFLAIYEGKVLIYSLFHKVVKTFYINTLNQADFNKKGIFLTFDTTNFSFQTESEEDFKSKFRKIASTMLTNLELHHPSMEPFKKFQSNPNLSSIQYRIRNRAEMQQIETVDDTIDRITRIYTYQETKISFREFKNIQDAFPLVLDVLPLCPFITSLIVFSVENFDPFAYLADFAAKNATIDTYRIEGSITPKFDKFLNSLQTNSQKILGLTFDGSHFTSPAIRSLTNCIATKSIPSICFRNAIKPDTVNIFYNYFLPGPVGNQLKFLCIDSTPSVKVSTLIAKLNALTVLSITNCGLDVPKILSALTGTHIRTLDISGNACTSSPAESCSKLPSSLVHLVANGITFANNAFLGLFEYICKYFHGPLKLSLARSETSTNEWLHFYREISNFQIKSLREIVWDSNPVHMRFFEFLSRNPKIHTLSMQGCFHESDPQPIMHLCTYIVSALALKKLIISSNENAFLGKYTASVIMAVQQSLSIEYLDINGSRCGNFGVSQLKSLLKMQNLKTLHCDGCWPSSASSYTEFIEAATQIITKRNLKFYFPQSDLNELLKIRKLRHAKFEQLKDALMSVGNGFLYHGEVPLEFAEISKNLSSIKERKNDTLSTISDDRKSLDSEEMTVKTVDPTETKKKIIKRKIKKSNLSSDDNSAHTFTTTTNIPQTMDGTRKKKIKKIIKKTKVVKKPKSEEASIAESELAKKRNTLPPPPIKTSGF</sequence>
<keyword evidence="3" id="KW-1185">Reference proteome</keyword>
<feature type="region of interest" description="Disordered" evidence="1">
    <location>
        <begin position="675"/>
        <end position="700"/>
    </location>
</feature>